<evidence type="ECO:0000259" key="1">
    <source>
        <dbReference type="Pfam" id="PF06527"/>
    </source>
</evidence>
<feature type="domain" description="Transposon Tn7 transposition protein TnsD C-terminal" evidence="2">
    <location>
        <begin position="203"/>
        <end position="483"/>
    </location>
</feature>
<evidence type="ECO:0000313" key="3">
    <source>
        <dbReference type="EMBL" id="RDW19175.1"/>
    </source>
</evidence>
<keyword evidence="4" id="KW-1185">Reference proteome</keyword>
<evidence type="ECO:0000259" key="2">
    <source>
        <dbReference type="Pfam" id="PF15978"/>
    </source>
</evidence>
<protein>
    <submittedName>
        <fullName evidence="3">Transposase</fullName>
    </submittedName>
</protein>
<dbReference type="Proteomes" id="UP000257143">
    <property type="component" value="Unassembled WGS sequence"/>
</dbReference>
<accession>A0A3D8PWA1</accession>
<dbReference type="InterPro" id="IPR009492">
    <property type="entry name" value="TniQ"/>
</dbReference>
<proteinExistence type="predicted"/>
<sequence>MVNLLTFFTDPYPDELIYSAISRFHFYSGNTSFVETLEELFQSRSLVPSIEFGSHFSTLVQNLGSNYSVESLLAQNTVYPYFAPFITIERQKKLLEDVSTNGQGIHGRLGISGGKISRKQGLFYCSKCANNDINIFGEPYVHREHQLQGIDYCPHHELTLKMYPIDYREFSRNGYIRFDRRQMDLSELQEIESYEFKEVQVKLAKMAYRLLQIPINQFSIEKVFKKYRTLLRENNWLMTNTRLKREELFKAFISKFPQGFLEKYESLVTVNGQNQWLQIMVTNYLRNSVHPFRHLLLLYFFDEDIDSFLEIKEDDGPFGRGPWPCLNKAAKHYKDLVISDVEIKARDKVLIGKFSCSCGFEYTRVGPDKSEDDKWSKSRITAYGKVWEEKFEKLVSLDVSREKMALELDVSLKTIYNRIASKETSPELTEKYRAELLEWREKFPNANRKQFQTELKKTFTYLYNHDRGWLDAKFPSKRDTLHTPKNPDITLKNNTENRIEYYRSLLLDAIKECPDVTRTQLSRKFQRAYKYLSETDKEWFDANLPRKRQATTITNATDWELRDQEYYQKIKEVYPELMALEKPVRITGTLFSKRLNIFNLSVKSYVEKLPQTNKLLNEISETVQEFQIRRCCKVIDRMLEEDNAVRFERLRESCAVETKYFKKIKPYLEEYISKKQKKT</sequence>
<comment type="caution">
    <text evidence="3">The sequence shown here is derived from an EMBL/GenBank/DDBJ whole genome shotgun (WGS) entry which is preliminary data.</text>
</comment>
<dbReference type="EMBL" id="PIOC01000014">
    <property type="protein sequence ID" value="RDW19175.1"/>
    <property type="molecule type" value="Genomic_DNA"/>
</dbReference>
<dbReference type="Pfam" id="PF06527">
    <property type="entry name" value="TniQ"/>
    <property type="match status" value="1"/>
</dbReference>
<feature type="domain" description="TniQ" evidence="1">
    <location>
        <begin position="7"/>
        <end position="160"/>
    </location>
</feature>
<dbReference type="AlphaFoldDB" id="A0A3D8PWA1"/>
<dbReference type="Pfam" id="PF15978">
    <property type="entry name" value="TnsD"/>
    <property type="match status" value="2"/>
</dbReference>
<gene>
    <name evidence="3" type="ORF">CWR48_08990</name>
</gene>
<dbReference type="InterPro" id="IPR032750">
    <property type="entry name" value="TnsD_C"/>
</dbReference>
<name>A0A3D8PWA1_9BACI</name>
<evidence type="ECO:0000313" key="4">
    <source>
        <dbReference type="Proteomes" id="UP000257143"/>
    </source>
</evidence>
<feature type="domain" description="Transposon Tn7 transposition protein TnsD C-terminal" evidence="2">
    <location>
        <begin position="491"/>
        <end position="616"/>
    </location>
</feature>
<reference evidence="4" key="1">
    <citation type="submission" date="2017-11" db="EMBL/GenBank/DDBJ databases">
        <authorList>
            <person name="Zhu W."/>
        </authorList>
    </citation>
    <scope>NUCLEOTIDE SEQUENCE [LARGE SCALE GENOMIC DNA]</scope>
    <source>
        <strain evidence="4">CAU 1183</strain>
    </source>
</reference>
<organism evidence="3 4">
    <name type="scientific">Oceanobacillus arenosus</name>
    <dbReference type="NCBI Taxonomy" id="1229153"/>
    <lineage>
        <taxon>Bacteria</taxon>
        <taxon>Bacillati</taxon>
        <taxon>Bacillota</taxon>
        <taxon>Bacilli</taxon>
        <taxon>Bacillales</taxon>
        <taxon>Bacillaceae</taxon>
        <taxon>Oceanobacillus</taxon>
    </lineage>
</organism>
<dbReference type="OrthoDB" id="470139at2"/>